<evidence type="ECO:0000313" key="2">
    <source>
        <dbReference type="EMBL" id="JAH98774.1"/>
    </source>
</evidence>
<proteinExistence type="predicted"/>
<dbReference type="AlphaFoldDB" id="A0A0E9X858"/>
<sequence length="182" mass="20677">MAVAPGYLYSQGTVFYSFLQRDEPCGRLDSGIIVYCQCVVSHSCRRLPGPLAAIDSRLLRGFFHLAVCSSLSVWLKDISHKGSFLYYFFIYKVLTPRTFILLFTIVLLFTLYTFYIPFMAYLMNVMMSGPFLTSNIDQSHFHIIIHKCVAAMNSIVFCRCGIVITVLYSPLVIIACYQNDAV</sequence>
<keyword evidence="1" id="KW-1133">Transmembrane helix</keyword>
<reference evidence="2" key="2">
    <citation type="journal article" date="2015" name="Fish Shellfish Immunol.">
        <title>Early steps in the European eel (Anguilla anguilla)-Vibrio vulnificus interaction in the gills: Role of the RtxA13 toxin.</title>
        <authorList>
            <person name="Callol A."/>
            <person name="Pajuelo D."/>
            <person name="Ebbesson L."/>
            <person name="Teles M."/>
            <person name="MacKenzie S."/>
            <person name="Amaro C."/>
        </authorList>
    </citation>
    <scope>NUCLEOTIDE SEQUENCE</scope>
</reference>
<reference evidence="2" key="1">
    <citation type="submission" date="2014-11" db="EMBL/GenBank/DDBJ databases">
        <authorList>
            <person name="Amaro Gonzalez C."/>
        </authorList>
    </citation>
    <scope>NUCLEOTIDE SEQUENCE</scope>
</reference>
<evidence type="ECO:0000256" key="1">
    <source>
        <dbReference type="SAM" id="Phobius"/>
    </source>
</evidence>
<organism evidence="2">
    <name type="scientific">Anguilla anguilla</name>
    <name type="common">European freshwater eel</name>
    <name type="synonym">Muraena anguilla</name>
    <dbReference type="NCBI Taxonomy" id="7936"/>
    <lineage>
        <taxon>Eukaryota</taxon>
        <taxon>Metazoa</taxon>
        <taxon>Chordata</taxon>
        <taxon>Craniata</taxon>
        <taxon>Vertebrata</taxon>
        <taxon>Euteleostomi</taxon>
        <taxon>Actinopterygii</taxon>
        <taxon>Neopterygii</taxon>
        <taxon>Teleostei</taxon>
        <taxon>Anguilliformes</taxon>
        <taxon>Anguillidae</taxon>
        <taxon>Anguilla</taxon>
    </lineage>
</organism>
<accession>A0A0E9X858</accession>
<feature type="transmembrane region" description="Helical" evidence="1">
    <location>
        <begin position="99"/>
        <end position="123"/>
    </location>
</feature>
<feature type="transmembrane region" description="Helical" evidence="1">
    <location>
        <begin position="143"/>
        <end position="168"/>
    </location>
</feature>
<keyword evidence="1" id="KW-0812">Transmembrane</keyword>
<keyword evidence="1" id="KW-0472">Membrane</keyword>
<protein>
    <submittedName>
        <fullName evidence="2">Uncharacterized protein</fullName>
    </submittedName>
</protein>
<dbReference type="EMBL" id="GBXM01009803">
    <property type="protein sequence ID" value="JAH98774.1"/>
    <property type="molecule type" value="Transcribed_RNA"/>
</dbReference>
<name>A0A0E9X858_ANGAN</name>